<keyword evidence="4" id="KW-1185">Reference proteome</keyword>
<accession>A0ABZ1BLS8</accession>
<dbReference type="Pfam" id="PF02580">
    <property type="entry name" value="Tyr_Deacylase"/>
    <property type="match status" value="1"/>
</dbReference>
<dbReference type="GO" id="GO:0051499">
    <property type="term" value="F:D-aminoacyl-tRNA deacylase activity"/>
    <property type="evidence" value="ECO:0007669"/>
    <property type="project" value="UniProtKB-EC"/>
</dbReference>
<dbReference type="EC" id="3.1.1.96" evidence="2"/>
<dbReference type="PANTHER" id="PTHR10472">
    <property type="entry name" value="D-TYROSYL-TRNA TYR DEACYLASE"/>
    <property type="match status" value="1"/>
</dbReference>
<comment type="function">
    <text evidence="2">An aminoacyl-tRNA editing enzyme that deacylates mischarged D-aminoacyl-tRNAs. Also deacylates mischarged glycyl-tRNA(Ala), protecting cells against glycine mischarging by AlaRS. Acts via tRNA-based rather than protein-based catalysis; rejects L-amino acids rather than detecting D-amino acids in the active site. By recycling D-aminoacyl-tRNA to D-amino acids and free tRNA molecules, this enzyme counteracts the toxicity associated with the formation of D-aminoacyl-tRNA entities in vivo and helps enforce protein L-homochirality.</text>
</comment>
<comment type="similarity">
    <text evidence="1 2">Belongs to the DTD family.</text>
</comment>
<evidence type="ECO:0000313" key="3">
    <source>
        <dbReference type="EMBL" id="WRP13490.1"/>
    </source>
</evidence>
<sequence>MRAVVQRVSRGRVIVDGQPVGEIGRGLVAFVAVERDDTDSDVAWLADKLVHLRIFDDEAGRLNRSVADVQGSVLLVSNFTVAGDASRGRRPGFERAAPAAEARAWLEALKEAVAARGVPVATGSFGQSMQVLVECDGPVTLVVERRR</sequence>
<reference evidence="4" key="1">
    <citation type="submission" date="2023-12" db="EMBL/GenBank/DDBJ databases">
        <title>Novel isolates from deep terrestrial aquifers shed light on the physiology and ecology of the class Limnochordia.</title>
        <authorList>
            <person name="Karnachuk O.V."/>
            <person name="Lukina A.P."/>
            <person name="Avakyan M.R."/>
            <person name="Kadnikov V."/>
            <person name="Begmatov S."/>
            <person name="Beletsky A.V."/>
            <person name="Mardanov A.V."/>
            <person name="Ravin N.V."/>
        </authorList>
    </citation>
    <scope>NUCLEOTIDE SEQUENCE [LARGE SCALE GENOMIC DNA]</scope>
    <source>
        <strain evidence="4">LN</strain>
    </source>
</reference>
<comment type="catalytic activity">
    <reaction evidence="2">
        <text>glycyl-tRNA(Ala) + H2O = tRNA(Ala) + glycine + H(+)</text>
        <dbReference type="Rhea" id="RHEA:53744"/>
        <dbReference type="Rhea" id="RHEA-COMP:9657"/>
        <dbReference type="Rhea" id="RHEA-COMP:13640"/>
        <dbReference type="ChEBI" id="CHEBI:15377"/>
        <dbReference type="ChEBI" id="CHEBI:15378"/>
        <dbReference type="ChEBI" id="CHEBI:57305"/>
        <dbReference type="ChEBI" id="CHEBI:78442"/>
        <dbReference type="ChEBI" id="CHEBI:78522"/>
    </reaction>
</comment>
<comment type="domain">
    <text evidence="2">A Gly-cisPro motif from one monomer fits into the active site of the other monomer to allow specific chiral rejection of L-amino acids.</text>
</comment>
<dbReference type="RefSeq" id="WP_324667735.1">
    <property type="nucleotide sequence ID" value="NZ_CP141614.1"/>
</dbReference>
<keyword evidence="2" id="KW-0694">RNA-binding</keyword>
<keyword evidence="2" id="KW-0820">tRNA-binding</keyword>
<dbReference type="PANTHER" id="PTHR10472:SF5">
    <property type="entry name" value="D-AMINOACYL-TRNA DEACYLASE 1"/>
    <property type="match status" value="1"/>
</dbReference>
<comment type="subunit">
    <text evidence="2">Homodimer.</text>
</comment>
<name>A0ABZ1BLS8_9FIRM</name>
<feature type="short sequence motif" description="Gly-cisPro motif, important for rejection of L-amino acids" evidence="2">
    <location>
        <begin position="137"/>
        <end position="138"/>
    </location>
</feature>
<evidence type="ECO:0000313" key="4">
    <source>
        <dbReference type="Proteomes" id="UP001333102"/>
    </source>
</evidence>
<protein>
    <recommendedName>
        <fullName evidence="2">D-aminoacyl-tRNA deacylase</fullName>
        <shortName evidence="2">DTD</shortName>
        <ecNumber evidence="2">3.1.1.96</ecNumber>
    </recommendedName>
    <alternativeName>
        <fullName evidence="2">Gly-tRNA(Ala) deacylase</fullName>
        <ecNumber evidence="2">3.1.1.-</ecNumber>
    </alternativeName>
</protein>
<proteinExistence type="inferred from homology"/>
<evidence type="ECO:0000256" key="1">
    <source>
        <dbReference type="ARBA" id="ARBA00009673"/>
    </source>
</evidence>
<dbReference type="EC" id="3.1.1.-" evidence="2"/>
<dbReference type="SUPFAM" id="SSF69500">
    <property type="entry name" value="DTD-like"/>
    <property type="match status" value="1"/>
</dbReference>
<gene>
    <name evidence="2 3" type="primary">dtd</name>
    <name evidence="3" type="ORF">VLY81_08495</name>
</gene>
<dbReference type="EMBL" id="CP141614">
    <property type="protein sequence ID" value="WRP13490.1"/>
    <property type="molecule type" value="Genomic_DNA"/>
</dbReference>
<organism evidence="3 4">
    <name type="scientific">Geochorda subterranea</name>
    <dbReference type="NCBI Taxonomy" id="3109564"/>
    <lineage>
        <taxon>Bacteria</taxon>
        <taxon>Bacillati</taxon>
        <taxon>Bacillota</taxon>
        <taxon>Limnochordia</taxon>
        <taxon>Limnochordales</taxon>
        <taxon>Geochordaceae</taxon>
        <taxon>Geochorda</taxon>
    </lineage>
</organism>
<dbReference type="Gene3D" id="3.50.80.10">
    <property type="entry name" value="D-tyrosyl-tRNA(Tyr) deacylase"/>
    <property type="match status" value="1"/>
</dbReference>
<dbReference type="HAMAP" id="MF_00518">
    <property type="entry name" value="Deacylase_Dtd"/>
    <property type="match status" value="1"/>
</dbReference>
<dbReference type="InterPro" id="IPR023509">
    <property type="entry name" value="DTD-like_sf"/>
</dbReference>
<comment type="catalytic activity">
    <reaction evidence="2">
        <text>a D-aminoacyl-tRNA + H2O = a tRNA + a D-alpha-amino acid + H(+)</text>
        <dbReference type="Rhea" id="RHEA:13953"/>
        <dbReference type="Rhea" id="RHEA-COMP:10123"/>
        <dbReference type="Rhea" id="RHEA-COMP:10124"/>
        <dbReference type="ChEBI" id="CHEBI:15377"/>
        <dbReference type="ChEBI" id="CHEBI:15378"/>
        <dbReference type="ChEBI" id="CHEBI:59871"/>
        <dbReference type="ChEBI" id="CHEBI:78442"/>
        <dbReference type="ChEBI" id="CHEBI:79333"/>
        <dbReference type="EC" id="3.1.1.96"/>
    </reaction>
</comment>
<evidence type="ECO:0000256" key="2">
    <source>
        <dbReference type="HAMAP-Rule" id="MF_00518"/>
    </source>
</evidence>
<dbReference type="NCBIfam" id="TIGR00256">
    <property type="entry name" value="D-aminoacyl-tRNA deacylase"/>
    <property type="match status" value="1"/>
</dbReference>
<keyword evidence="2" id="KW-0963">Cytoplasm</keyword>
<comment type="subcellular location">
    <subcellularLocation>
        <location evidence="2">Cytoplasm</location>
    </subcellularLocation>
</comment>
<dbReference type="Proteomes" id="UP001333102">
    <property type="component" value="Chromosome"/>
</dbReference>
<keyword evidence="2 3" id="KW-0378">Hydrolase</keyword>
<dbReference type="InterPro" id="IPR003732">
    <property type="entry name" value="Daa-tRNA_deacyls_DTD"/>
</dbReference>